<dbReference type="VEuPathDB" id="ToxoDB:TGP89_224905"/>
<name>A0A086KF15_TOXGO</name>
<sequence length="149" mass="17203">MQSSQQQSPSQQAAPASPRSAIEHVSLESPRTTFLTPTSGSGLKQRIRELESIIDSELKSLHREVHMYRNQKVVQTSTCETLVEDTKKDLVDHLERSKMELKQFFVQQRSENLRLHDLIKTLRNENALLQQSQLQLQRRLQALEEDLGQ</sequence>
<gene>
    <name evidence="3" type="ORF">TGP89_224905</name>
</gene>
<evidence type="ECO:0000256" key="2">
    <source>
        <dbReference type="SAM" id="MobiDB-lite"/>
    </source>
</evidence>
<feature type="compositionally biased region" description="Polar residues" evidence="2">
    <location>
        <begin position="29"/>
        <end position="42"/>
    </location>
</feature>
<dbReference type="Proteomes" id="UP000028828">
    <property type="component" value="Unassembled WGS sequence"/>
</dbReference>
<proteinExistence type="predicted"/>
<comment type="caution">
    <text evidence="3">The sequence shown here is derived from an EMBL/GenBank/DDBJ whole genome shotgun (WGS) entry which is preliminary data.</text>
</comment>
<dbReference type="EMBL" id="AEYI02000979">
    <property type="protein sequence ID" value="KFG42983.1"/>
    <property type="molecule type" value="Genomic_DNA"/>
</dbReference>
<evidence type="ECO:0000313" key="4">
    <source>
        <dbReference type="Proteomes" id="UP000028828"/>
    </source>
</evidence>
<evidence type="ECO:0000256" key="1">
    <source>
        <dbReference type="SAM" id="Coils"/>
    </source>
</evidence>
<dbReference type="AlphaFoldDB" id="A0A086KF15"/>
<feature type="region of interest" description="Disordered" evidence="2">
    <location>
        <begin position="1"/>
        <end position="42"/>
    </location>
</feature>
<keyword evidence="1" id="KW-0175">Coiled coil</keyword>
<feature type="coiled-coil region" evidence="1">
    <location>
        <begin position="119"/>
        <end position="146"/>
    </location>
</feature>
<protein>
    <submittedName>
        <fullName evidence="3">Uncharacterized protein</fullName>
    </submittedName>
</protein>
<organism evidence="3 4">
    <name type="scientific">Toxoplasma gondii p89</name>
    <dbReference type="NCBI Taxonomy" id="943119"/>
    <lineage>
        <taxon>Eukaryota</taxon>
        <taxon>Sar</taxon>
        <taxon>Alveolata</taxon>
        <taxon>Apicomplexa</taxon>
        <taxon>Conoidasida</taxon>
        <taxon>Coccidia</taxon>
        <taxon>Eucoccidiorida</taxon>
        <taxon>Eimeriorina</taxon>
        <taxon>Sarcocystidae</taxon>
        <taxon>Toxoplasma</taxon>
    </lineage>
</organism>
<dbReference type="OrthoDB" id="436049at2759"/>
<reference evidence="3 4" key="1">
    <citation type="submission" date="2014-03" db="EMBL/GenBank/DDBJ databases">
        <authorList>
            <person name="Sibley D."/>
            <person name="Venepally P."/>
            <person name="Karamycheva S."/>
            <person name="Hadjithomas M."/>
            <person name="Khan A."/>
            <person name="Brunk B."/>
            <person name="Roos D."/>
            <person name="Caler E."/>
            <person name="Lorenzi H."/>
        </authorList>
    </citation>
    <scope>NUCLEOTIDE SEQUENCE [LARGE SCALE GENOMIC DNA]</scope>
    <source>
        <strain evidence="4">p89</strain>
    </source>
</reference>
<accession>A0A086KF15</accession>
<feature type="compositionally biased region" description="Low complexity" evidence="2">
    <location>
        <begin position="1"/>
        <end position="20"/>
    </location>
</feature>
<evidence type="ECO:0000313" key="3">
    <source>
        <dbReference type="EMBL" id="KFG42983.1"/>
    </source>
</evidence>